<organism evidence="3 4">
    <name type="scientific">Duganella margarita</name>
    <dbReference type="NCBI Taxonomy" id="2692170"/>
    <lineage>
        <taxon>Bacteria</taxon>
        <taxon>Pseudomonadati</taxon>
        <taxon>Pseudomonadota</taxon>
        <taxon>Betaproteobacteria</taxon>
        <taxon>Burkholderiales</taxon>
        <taxon>Oxalobacteraceae</taxon>
        <taxon>Telluria group</taxon>
        <taxon>Duganella</taxon>
    </lineage>
</organism>
<dbReference type="EMBL" id="WWCR01000002">
    <property type="protein sequence ID" value="MYM71309.1"/>
    <property type="molecule type" value="Genomic_DNA"/>
</dbReference>
<evidence type="ECO:0000256" key="2">
    <source>
        <dbReference type="SAM" id="Phobius"/>
    </source>
</evidence>
<dbReference type="InterPro" id="IPR022134">
    <property type="entry name" value="DUF3667"/>
</dbReference>
<feature type="region of interest" description="Disordered" evidence="1">
    <location>
        <begin position="185"/>
        <end position="216"/>
    </location>
</feature>
<dbReference type="RefSeq" id="WP_161049049.1">
    <property type="nucleotide sequence ID" value="NZ_WWCR01000002.1"/>
</dbReference>
<keyword evidence="2" id="KW-1133">Transmembrane helix</keyword>
<evidence type="ECO:0000313" key="4">
    <source>
        <dbReference type="Proteomes" id="UP000469734"/>
    </source>
</evidence>
<dbReference type="Pfam" id="PF12412">
    <property type="entry name" value="DUF3667"/>
    <property type="match status" value="1"/>
</dbReference>
<keyword evidence="2" id="KW-0812">Transmembrane</keyword>
<reference evidence="3 4" key="1">
    <citation type="submission" date="2019-12" db="EMBL/GenBank/DDBJ databases">
        <title>Novel species isolated from a subtropical stream in China.</title>
        <authorList>
            <person name="Lu H."/>
        </authorList>
    </citation>
    <scope>NUCLEOTIDE SEQUENCE [LARGE SCALE GENOMIC DNA]</scope>
    <source>
        <strain evidence="3 4">FT134W</strain>
    </source>
</reference>
<evidence type="ECO:0000256" key="1">
    <source>
        <dbReference type="SAM" id="MobiDB-lite"/>
    </source>
</evidence>
<accession>A0A7X4GZ94</accession>
<protein>
    <submittedName>
        <fullName evidence="3">DUF3667 domain-containing protein</fullName>
    </submittedName>
</protein>
<sequence>MSTAVTPENCANCDTPLSGHYCSNCGQEAVLHHASTREFLHEFVGHYVALEGKLWGSLVRLLFRPGMLTNEYIRGRRVRFVQPLRLYLSFSLLFFALLKFGGHGLDNGEDEHDEATTAQTAMVEQTVKQAGKLGALTPRDPAEAEGAAAAEAAIAAMEKDQGAESRARDKAAGIAARIAAREAAKEAAKPAPATPASVSEPGDHASSAQSKANDEVDQWLDEKGWQTLRHKWQGLQGMSREQQKAALQAGFYHYAPYAIFCLMPVFALFLKILYMGSGRRFGEHVLFALHTNAFAFLIFSLMLVIRVGVVDFALWCWLLGYLPWAMRRVYHSSRAGTLLRWSVLMFFYSIAVGLALGAAGALGALTAH</sequence>
<dbReference type="AlphaFoldDB" id="A0A7X4GZ94"/>
<dbReference type="Proteomes" id="UP000469734">
    <property type="component" value="Unassembled WGS sequence"/>
</dbReference>
<gene>
    <name evidence="3" type="ORF">GTP56_03750</name>
</gene>
<proteinExistence type="predicted"/>
<comment type="caution">
    <text evidence="3">The sequence shown here is derived from an EMBL/GenBank/DDBJ whole genome shotgun (WGS) entry which is preliminary data.</text>
</comment>
<evidence type="ECO:0000313" key="3">
    <source>
        <dbReference type="EMBL" id="MYM71309.1"/>
    </source>
</evidence>
<name>A0A7X4GZ94_9BURK</name>
<keyword evidence="2" id="KW-0472">Membrane</keyword>
<feature type="transmembrane region" description="Helical" evidence="2">
    <location>
        <begin position="254"/>
        <end position="274"/>
    </location>
</feature>
<feature type="transmembrane region" description="Helical" evidence="2">
    <location>
        <begin position="342"/>
        <end position="365"/>
    </location>
</feature>